<keyword evidence="3" id="KW-1185">Reference proteome</keyword>
<evidence type="ECO:0000256" key="1">
    <source>
        <dbReference type="SAM" id="MobiDB-lite"/>
    </source>
</evidence>
<dbReference type="AlphaFoldDB" id="A0A3N4LHX9"/>
<feature type="compositionally biased region" description="Gly residues" evidence="1">
    <location>
        <begin position="147"/>
        <end position="168"/>
    </location>
</feature>
<name>A0A3N4LHX9_9PEZI</name>
<dbReference type="Proteomes" id="UP000267821">
    <property type="component" value="Unassembled WGS sequence"/>
</dbReference>
<dbReference type="EMBL" id="ML121552">
    <property type="protein sequence ID" value="RPB22336.1"/>
    <property type="molecule type" value="Genomic_DNA"/>
</dbReference>
<dbReference type="InParanoid" id="A0A3N4LHX9"/>
<evidence type="ECO:0000313" key="3">
    <source>
        <dbReference type="Proteomes" id="UP000267821"/>
    </source>
</evidence>
<reference evidence="2 3" key="1">
    <citation type="journal article" date="2018" name="Nat. Ecol. Evol.">
        <title>Pezizomycetes genomes reveal the molecular basis of ectomycorrhizal truffle lifestyle.</title>
        <authorList>
            <person name="Murat C."/>
            <person name="Payen T."/>
            <person name="Noel B."/>
            <person name="Kuo A."/>
            <person name="Morin E."/>
            <person name="Chen J."/>
            <person name="Kohler A."/>
            <person name="Krizsan K."/>
            <person name="Balestrini R."/>
            <person name="Da Silva C."/>
            <person name="Montanini B."/>
            <person name="Hainaut M."/>
            <person name="Levati E."/>
            <person name="Barry K.W."/>
            <person name="Belfiori B."/>
            <person name="Cichocki N."/>
            <person name="Clum A."/>
            <person name="Dockter R.B."/>
            <person name="Fauchery L."/>
            <person name="Guy J."/>
            <person name="Iotti M."/>
            <person name="Le Tacon F."/>
            <person name="Lindquist E.A."/>
            <person name="Lipzen A."/>
            <person name="Malagnac F."/>
            <person name="Mello A."/>
            <person name="Molinier V."/>
            <person name="Miyauchi S."/>
            <person name="Poulain J."/>
            <person name="Riccioni C."/>
            <person name="Rubini A."/>
            <person name="Sitrit Y."/>
            <person name="Splivallo R."/>
            <person name="Traeger S."/>
            <person name="Wang M."/>
            <person name="Zifcakova L."/>
            <person name="Wipf D."/>
            <person name="Zambonelli A."/>
            <person name="Paolocci F."/>
            <person name="Nowrousian M."/>
            <person name="Ottonello S."/>
            <person name="Baldrian P."/>
            <person name="Spatafora J.W."/>
            <person name="Henrissat B."/>
            <person name="Nagy L.G."/>
            <person name="Aury J.M."/>
            <person name="Wincker P."/>
            <person name="Grigoriev I.V."/>
            <person name="Bonfante P."/>
            <person name="Martin F.M."/>
        </authorList>
    </citation>
    <scope>NUCLEOTIDE SEQUENCE [LARGE SCALE GENOMIC DNA]</scope>
    <source>
        <strain evidence="2 3">ATCC MYA-4762</strain>
    </source>
</reference>
<protein>
    <submittedName>
        <fullName evidence="2">Uncharacterized protein</fullName>
    </submittedName>
</protein>
<feature type="region of interest" description="Disordered" evidence="1">
    <location>
        <begin position="142"/>
        <end position="185"/>
    </location>
</feature>
<organism evidence="2 3">
    <name type="scientific">Terfezia boudieri ATCC MYA-4762</name>
    <dbReference type="NCBI Taxonomy" id="1051890"/>
    <lineage>
        <taxon>Eukaryota</taxon>
        <taxon>Fungi</taxon>
        <taxon>Dikarya</taxon>
        <taxon>Ascomycota</taxon>
        <taxon>Pezizomycotina</taxon>
        <taxon>Pezizomycetes</taxon>
        <taxon>Pezizales</taxon>
        <taxon>Pezizaceae</taxon>
        <taxon>Terfezia</taxon>
    </lineage>
</organism>
<evidence type="ECO:0000313" key="2">
    <source>
        <dbReference type="EMBL" id="RPB22336.1"/>
    </source>
</evidence>
<dbReference type="OrthoDB" id="10578497at2759"/>
<proteinExistence type="predicted"/>
<accession>A0A3N4LHX9</accession>
<sequence>MAMVPSGSKYTASERWILITQWVGEAWELVSSELKESIVRSFRKCGITIALNGSEDCDINIRGLEGYTVGAQISESEDSDTSSESDDGHRSGTVFYCELSKSSIRLVRTRIIILLVLLPTSRITIRSKQTAALQALNAAARATSSGSGTGSGTDAGSGTGSSGSGSSGSGTTSTNSPDKWEPTSVKLNNPTLLRLYSRPVDELQIVYRGGMPIVGDVVNNSRLWKVTGVKQPKEGNWECKGRRPGFRIKAIGKRPRRIKEPESYEPGAQGISNKNKDSGDICGINPVVLPFKKHKPKSRSRPTVATQEPPAKTLHMPTHRSWSRKINRQNKRLFKNFLSSDITMIPVIPRESLSDIEYLEQELQKSGLYNEVLATKEIKEEEELLTNLYTQEAKASLLDEEVEHKNELISFDLIYSALI</sequence>
<gene>
    <name evidence="2" type="ORF">L211DRAFT_850650</name>
</gene>
<feature type="region of interest" description="Disordered" evidence="1">
    <location>
        <begin position="255"/>
        <end position="277"/>
    </location>
</feature>
<feature type="region of interest" description="Disordered" evidence="1">
    <location>
        <begin position="292"/>
        <end position="322"/>
    </location>
</feature>